<evidence type="ECO:0000313" key="2">
    <source>
        <dbReference type="EMBL" id="KFG40163.1"/>
    </source>
</evidence>
<feature type="region of interest" description="Disordered" evidence="1">
    <location>
        <begin position="19"/>
        <end position="71"/>
    </location>
</feature>
<organism evidence="2 3">
    <name type="scientific">Toxoplasma gondii GAB2-2007-GAL-DOM2</name>
    <dbReference type="NCBI Taxonomy" id="1130820"/>
    <lineage>
        <taxon>Eukaryota</taxon>
        <taxon>Sar</taxon>
        <taxon>Alveolata</taxon>
        <taxon>Apicomplexa</taxon>
        <taxon>Conoidasida</taxon>
        <taxon>Coccidia</taxon>
        <taxon>Eucoccidiorida</taxon>
        <taxon>Eimeriorina</taxon>
        <taxon>Sarcocystidae</taxon>
        <taxon>Toxoplasma</taxon>
    </lineage>
</organism>
<evidence type="ECO:0000313" key="3">
    <source>
        <dbReference type="Proteomes" id="UP000028837"/>
    </source>
</evidence>
<proteinExistence type="predicted"/>
<gene>
    <name evidence="2" type="ORF">TGDOM2_286790A</name>
</gene>
<dbReference type="VEuPathDB" id="ToxoDB:TGDOM2_286790A"/>
<dbReference type="Proteomes" id="UP000028837">
    <property type="component" value="Unassembled WGS sequence"/>
</dbReference>
<evidence type="ECO:0000256" key="1">
    <source>
        <dbReference type="SAM" id="MobiDB-lite"/>
    </source>
</evidence>
<dbReference type="EMBL" id="AHZU02000791">
    <property type="protein sequence ID" value="KFG40163.1"/>
    <property type="molecule type" value="Genomic_DNA"/>
</dbReference>
<protein>
    <submittedName>
        <fullName evidence="2">Nuclear factor NF2</fullName>
    </submittedName>
</protein>
<comment type="caution">
    <text evidence="2">The sequence shown here is derived from an EMBL/GenBank/DDBJ whole genome shotgun (WGS) entry which is preliminary data.</text>
</comment>
<sequence length="93" mass="10704">MSESRLRQEIRKLVTEQRQLNRRLQQQRRPPGELFSLDKPEASAPSLPQKRELDASSELPQLPVQTPLGNSAEVAADRVTYSFEGEEFQVEKR</sequence>
<reference evidence="2 3" key="1">
    <citation type="submission" date="2014-02" db="EMBL/GenBank/DDBJ databases">
        <authorList>
            <person name="Sibley D."/>
            <person name="Venepally P."/>
            <person name="Karamycheva S."/>
            <person name="Hadjithomas M."/>
            <person name="Khan A."/>
            <person name="Brunk B."/>
            <person name="Roos D."/>
            <person name="Caler E."/>
            <person name="Lorenzi H."/>
        </authorList>
    </citation>
    <scope>NUCLEOTIDE SEQUENCE [LARGE SCALE GENOMIC DNA]</scope>
    <source>
        <strain evidence="2 3">GAB2-2007-GAL-DOM2</strain>
    </source>
</reference>
<accession>A0A086K6Z5</accession>
<name>A0A086K6Z5_TOXGO</name>
<feature type="non-terminal residue" evidence="2">
    <location>
        <position position="93"/>
    </location>
</feature>
<dbReference type="AlphaFoldDB" id="A0A086K6Z5"/>